<dbReference type="EMBL" id="JWZX01001153">
    <property type="protein sequence ID" value="KOO34625.1"/>
    <property type="molecule type" value="Genomic_DNA"/>
</dbReference>
<feature type="non-terminal residue" evidence="1">
    <location>
        <position position="1"/>
    </location>
</feature>
<comment type="caution">
    <text evidence="1">The sequence shown here is derived from an EMBL/GenBank/DDBJ whole genome shotgun (WGS) entry which is preliminary data.</text>
</comment>
<gene>
    <name evidence="1" type="ORF">Ctob_014336</name>
</gene>
<evidence type="ECO:0000313" key="1">
    <source>
        <dbReference type="EMBL" id="KOO34625.1"/>
    </source>
</evidence>
<dbReference type="Proteomes" id="UP000037460">
    <property type="component" value="Unassembled WGS sequence"/>
</dbReference>
<evidence type="ECO:0000313" key="2">
    <source>
        <dbReference type="Proteomes" id="UP000037460"/>
    </source>
</evidence>
<dbReference type="PANTHER" id="PTHR41339">
    <property type="entry name" value="LIPL48"/>
    <property type="match status" value="1"/>
</dbReference>
<name>A0A0M0K740_9EUKA</name>
<dbReference type="AlphaFoldDB" id="A0A0M0K740"/>
<accession>A0A0M0K740</accession>
<reference evidence="2" key="1">
    <citation type="journal article" date="2015" name="PLoS Genet.">
        <title>Genome Sequence and Transcriptome Analyses of Chrysochromulina tobin: Metabolic Tools for Enhanced Algal Fitness in the Prominent Order Prymnesiales (Haptophyceae).</title>
        <authorList>
            <person name="Hovde B.T."/>
            <person name="Deodato C.R."/>
            <person name="Hunsperger H.M."/>
            <person name="Ryken S.A."/>
            <person name="Yost W."/>
            <person name="Jha R.K."/>
            <person name="Patterson J."/>
            <person name="Monnat R.J. Jr."/>
            <person name="Barlow S.B."/>
            <person name="Starkenburg S.R."/>
            <person name="Cattolico R.A."/>
        </authorList>
    </citation>
    <scope>NUCLEOTIDE SEQUENCE</scope>
    <source>
        <strain evidence="2">CCMP291</strain>
    </source>
</reference>
<organism evidence="1 2">
    <name type="scientific">Chrysochromulina tobinii</name>
    <dbReference type="NCBI Taxonomy" id="1460289"/>
    <lineage>
        <taxon>Eukaryota</taxon>
        <taxon>Haptista</taxon>
        <taxon>Haptophyta</taxon>
        <taxon>Prymnesiophyceae</taxon>
        <taxon>Prymnesiales</taxon>
        <taxon>Chrysochromulinaceae</taxon>
        <taxon>Chrysochromulina</taxon>
    </lineage>
</organism>
<proteinExistence type="predicted"/>
<dbReference type="OrthoDB" id="428748at2759"/>
<keyword evidence="2" id="KW-1185">Reference proteome</keyword>
<protein>
    <submittedName>
        <fullName evidence="1">Pdk repeat-containing protein</fullName>
    </submittedName>
</protein>
<dbReference type="PANTHER" id="PTHR41339:SF1">
    <property type="entry name" value="SECRETED PROTEIN"/>
    <property type="match status" value="1"/>
</dbReference>
<sequence>VLEKRGKWGGLILLGNAPTNRATTTTIEGITAQTYGGTNPTDSSGSMQYVRVWHGGAVVGANNEINGITFGGVGSGTVVDHCEVAYSADDGFEFFGGTVNVKYLSVLFAGDDAFDTDEGYVGKGQFLFAMLGAVGNHGAEMNSLYGSMPRSHPAFNGMTIVGAGALSTRVSNAMMCLRKGTGGKFGNLILANVATHPGIRIDTCSHSG</sequence>
<feature type="non-terminal residue" evidence="1">
    <location>
        <position position="208"/>
    </location>
</feature>